<keyword evidence="2" id="KW-1185">Reference proteome</keyword>
<reference evidence="1 2" key="2">
    <citation type="journal article" date="2020" name="Microbiol. Resour. Announc.">
        <title>Antarctic desert soil bacteria exhibit high novel natural product potential, evaluated through long-read genome sequencing and comparative genomics.</title>
        <authorList>
            <person name="Benaud N."/>
            <person name="Edwards R.J."/>
            <person name="Amos T.G."/>
            <person name="D'Agostino P.M."/>
            <person name="Gutierrez-Chavez C."/>
            <person name="Montgomery K."/>
            <person name="Nicetic I."/>
            <person name="Ferrari B.C."/>
        </authorList>
    </citation>
    <scope>NUCLEOTIDE SEQUENCE [LARGE SCALE GENOMIC DNA]</scope>
    <source>
        <strain evidence="1 2">SPB151</strain>
    </source>
</reference>
<dbReference type="GO" id="GO:0008168">
    <property type="term" value="F:methyltransferase activity"/>
    <property type="evidence" value="ECO:0007669"/>
    <property type="project" value="UniProtKB-KW"/>
</dbReference>
<dbReference type="KEGG" id="kqi:F1D05_27205"/>
<dbReference type="RefSeq" id="WP_185443335.1">
    <property type="nucleotide sequence ID" value="NZ_CP043661.1"/>
</dbReference>
<sequence length="303" mass="34208">MPAAFPETPRSVDRCPSDYFLHFCLADAGGSGKVASFPHFKVCEIAAFNIRPELHSPLNCRMVTFTKRVKRRLRRMFKLPAKTNQGPARPAEKAVGRASIDRDAWASAAQEGELGFHKRHNFRAEQEVWWTHVQRDWAALGLKPTGWEGKTIIDVGAGSKLRSLYFEGATLVVLEPLADRYMTDVAWHDLDKADEMYSVPAEQFVPELEGRGDLIVSINALDHGFDFAEGARHIRKYLKPDGLALLSFDMHDQPDAMHPLILTDEICRQIFTDAGFRIEKSEKGRRYHGAAGPQATHWWLRAA</sequence>
<organism evidence="1 2">
    <name type="scientific">Kribbella qitaiheensis</name>
    <dbReference type="NCBI Taxonomy" id="1544730"/>
    <lineage>
        <taxon>Bacteria</taxon>
        <taxon>Bacillati</taxon>
        <taxon>Actinomycetota</taxon>
        <taxon>Actinomycetes</taxon>
        <taxon>Propionibacteriales</taxon>
        <taxon>Kribbellaceae</taxon>
        <taxon>Kribbella</taxon>
    </lineage>
</organism>
<keyword evidence="1" id="KW-0808">Transferase</keyword>
<protein>
    <submittedName>
        <fullName evidence="1">Class I SAM-dependent methyltransferase</fullName>
    </submittedName>
</protein>
<evidence type="ECO:0000313" key="1">
    <source>
        <dbReference type="EMBL" id="QNE20928.1"/>
    </source>
</evidence>
<evidence type="ECO:0000313" key="2">
    <source>
        <dbReference type="Proteomes" id="UP000515563"/>
    </source>
</evidence>
<proteinExistence type="predicted"/>
<keyword evidence="1" id="KW-0489">Methyltransferase</keyword>
<dbReference type="Pfam" id="PF13489">
    <property type="entry name" value="Methyltransf_23"/>
    <property type="match status" value="1"/>
</dbReference>
<dbReference type="SUPFAM" id="SSF53335">
    <property type="entry name" value="S-adenosyl-L-methionine-dependent methyltransferases"/>
    <property type="match status" value="1"/>
</dbReference>
<dbReference type="AlphaFoldDB" id="A0A7G6X3W3"/>
<dbReference type="Gene3D" id="3.40.50.150">
    <property type="entry name" value="Vaccinia Virus protein VP39"/>
    <property type="match status" value="1"/>
</dbReference>
<dbReference type="GO" id="GO:0032259">
    <property type="term" value="P:methylation"/>
    <property type="evidence" value="ECO:0007669"/>
    <property type="project" value="UniProtKB-KW"/>
</dbReference>
<accession>A0A7G6X3W3</accession>
<gene>
    <name evidence="1" type="ORF">F1D05_27205</name>
</gene>
<dbReference type="EMBL" id="CP043661">
    <property type="protein sequence ID" value="QNE20928.1"/>
    <property type="molecule type" value="Genomic_DNA"/>
</dbReference>
<reference evidence="2" key="1">
    <citation type="submission" date="2019-09" db="EMBL/GenBank/DDBJ databases">
        <title>Antimicrobial potential of Antarctic Bacteria.</title>
        <authorList>
            <person name="Benaud N."/>
            <person name="Edwards R.J."/>
            <person name="Ferrari B.C."/>
        </authorList>
    </citation>
    <scope>NUCLEOTIDE SEQUENCE [LARGE SCALE GENOMIC DNA]</scope>
    <source>
        <strain evidence="2">SPB151</strain>
    </source>
</reference>
<name>A0A7G6X3W3_9ACTN</name>
<dbReference type="Proteomes" id="UP000515563">
    <property type="component" value="Chromosome"/>
</dbReference>
<dbReference type="InterPro" id="IPR029063">
    <property type="entry name" value="SAM-dependent_MTases_sf"/>
</dbReference>